<name>A0A9P4T5M9_CURKU</name>
<evidence type="ECO:0000256" key="4">
    <source>
        <dbReference type="ARBA" id="ARBA00023157"/>
    </source>
</evidence>
<dbReference type="InterPro" id="IPR005103">
    <property type="entry name" value="AA9_LPMO"/>
</dbReference>
<dbReference type="EMBL" id="SWKU01000034">
    <property type="protein sequence ID" value="KAF2995273.1"/>
    <property type="molecule type" value="Genomic_DNA"/>
</dbReference>
<sequence>MRSFSAFLTILSIILTVSAHGWIDSIRINSQEYTGFNPTIAPWVPDQDTISWPSWNTDLGPVYSSAVNSLDIVCSINATNPKVSPASVTAGSTISLHWTPWPESHHGPILSYMAACNGDCSTVDKAKLKFFKIAEMGQLELGAGSGTAGKWAADVLREENGAWNVTIPKSIQDGNYVLRHEILALHSAYGIGAAQLYPTCINVVVNGGGSVSPQGVIGTQLYSKEDPGIHYNIYNDESSPTYQIPGPALLKVVYLGKASLKL</sequence>
<keyword evidence="3" id="KW-0964">Secreted</keyword>
<keyword evidence="8" id="KW-1185">Reference proteome</keyword>
<feature type="signal peptide" evidence="5">
    <location>
        <begin position="1"/>
        <end position="19"/>
    </location>
</feature>
<keyword evidence="5" id="KW-0732">Signal</keyword>
<organism evidence="7 8">
    <name type="scientific">Curvularia kusanoi</name>
    <name type="common">Cochliobolus kusanoi</name>
    <dbReference type="NCBI Taxonomy" id="90978"/>
    <lineage>
        <taxon>Eukaryota</taxon>
        <taxon>Fungi</taxon>
        <taxon>Dikarya</taxon>
        <taxon>Ascomycota</taxon>
        <taxon>Pezizomycotina</taxon>
        <taxon>Dothideomycetes</taxon>
        <taxon>Pleosporomycetidae</taxon>
        <taxon>Pleosporales</taxon>
        <taxon>Pleosporineae</taxon>
        <taxon>Pleosporaceae</taxon>
        <taxon>Curvularia</taxon>
    </lineage>
</organism>
<dbReference type="PANTHER" id="PTHR33353:SF34">
    <property type="entry name" value="ENDO-BETA-1,4-GLUCANASE D"/>
    <property type="match status" value="1"/>
</dbReference>
<evidence type="ECO:0000256" key="1">
    <source>
        <dbReference type="ARBA" id="ARBA00001973"/>
    </source>
</evidence>
<dbReference type="AlphaFoldDB" id="A0A9P4T5M9"/>
<reference evidence="7" key="1">
    <citation type="submission" date="2019-04" db="EMBL/GenBank/DDBJ databases">
        <title>Sequencing of skin fungus with MAO and IRED activity.</title>
        <authorList>
            <person name="Marsaioli A.J."/>
            <person name="Bonatto J.M.C."/>
            <person name="Reis Junior O."/>
        </authorList>
    </citation>
    <scope>NUCLEOTIDE SEQUENCE</scope>
    <source>
        <strain evidence="7">30M1</strain>
    </source>
</reference>
<dbReference type="CDD" id="cd21175">
    <property type="entry name" value="LPMO_AA9"/>
    <property type="match status" value="1"/>
</dbReference>
<gene>
    <name evidence="7" type="ORF">E8E13_004179</name>
</gene>
<dbReference type="Pfam" id="PF03443">
    <property type="entry name" value="AA9"/>
    <property type="match status" value="1"/>
</dbReference>
<comment type="cofactor">
    <cofactor evidence="1">
        <name>Cu(2+)</name>
        <dbReference type="ChEBI" id="CHEBI:29036"/>
    </cofactor>
</comment>
<evidence type="ECO:0000313" key="8">
    <source>
        <dbReference type="Proteomes" id="UP000801428"/>
    </source>
</evidence>
<feature type="domain" description="Auxiliary Activity family 9 catalytic" evidence="6">
    <location>
        <begin position="20"/>
        <end position="242"/>
    </location>
</feature>
<keyword evidence="4" id="KW-1015">Disulfide bond</keyword>
<dbReference type="Proteomes" id="UP000801428">
    <property type="component" value="Unassembled WGS sequence"/>
</dbReference>
<dbReference type="OrthoDB" id="4849160at2759"/>
<evidence type="ECO:0000256" key="3">
    <source>
        <dbReference type="ARBA" id="ARBA00022525"/>
    </source>
</evidence>
<comment type="subcellular location">
    <subcellularLocation>
        <location evidence="2">Secreted</location>
    </subcellularLocation>
</comment>
<evidence type="ECO:0000256" key="2">
    <source>
        <dbReference type="ARBA" id="ARBA00004613"/>
    </source>
</evidence>
<evidence type="ECO:0000259" key="6">
    <source>
        <dbReference type="Pfam" id="PF03443"/>
    </source>
</evidence>
<accession>A0A9P4T5M9</accession>
<dbReference type="GO" id="GO:0005576">
    <property type="term" value="C:extracellular region"/>
    <property type="evidence" value="ECO:0007669"/>
    <property type="project" value="UniProtKB-SubCell"/>
</dbReference>
<dbReference type="Gene3D" id="2.70.50.70">
    <property type="match status" value="1"/>
</dbReference>
<proteinExistence type="predicted"/>
<protein>
    <recommendedName>
        <fullName evidence="6">Auxiliary Activity family 9 catalytic domain-containing protein</fullName>
    </recommendedName>
</protein>
<evidence type="ECO:0000256" key="5">
    <source>
        <dbReference type="SAM" id="SignalP"/>
    </source>
</evidence>
<feature type="chain" id="PRO_5040253794" description="Auxiliary Activity family 9 catalytic domain-containing protein" evidence="5">
    <location>
        <begin position="20"/>
        <end position="262"/>
    </location>
</feature>
<dbReference type="InterPro" id="IPR049892">
    <property type="entry name" value="AA9"/>
</dbReference>
<evidence type="ECO:0000313" key="7">
    <source>
        <dbReference type="EMBL" id="KAF2995273.1"/>
    </source>
</evidence>
<dbReference type="PANTHER" id="PTHR33353">
    <property type="entry name" value="PUTATIVE (AFU_ORTHOLOGUE AFUA_1G12560)-RELATED"/>
    <property type="match status" value="1"/>
</dbReference>
<comment type="caution">
    <text evidence="7">The sequence shown here is derived from an EMBL/GenBank/DDBJ whole genome shotgun (WGS) entry which is preliminary data.</text>
</comment>